<evidence type="ECO:0000313" key="1">
    <source>
        <dbReference type="EMBL" id="MEW9501743.1"/>
    </source>
</evidence>
<accession>A0ABV3Q4J3</accession>
<proteinExistence type="predicted"/>
<dbReference type="RefSeq" id="WP_367779226.1">
    <property type="nucleotide sequence ID" value="NZ_JBFMIA010000005.1"/>
</dbReference>
<comment type="caution">
    <text evidence="1">The sequence shown here is derived from an EMBL/GenBank/DDBJ whole genome shotgun (WGS) entry which is preliminary data.</text>
</comment>
<evidence type="ECO:0000313" key="2">
    <source>
        <dbReference type="Proteomes" id="UP001556040"/>
    </source>
</evidence>
<evidence type="ECO:0008006" key="3">
    <source>
        <dbReference type="Google" id="ProtNLM"/>
    </source>
</evidence>
<organism evidence="1 2">
    <name type="scientific">Jeotgalibacillus marinus</name>
    <dbReference type="NCBI Taxonomy" id="86667"/>
    <lineage>
        <taxon>Bacteria</taxon>
        <taxon>Bacillati</taxon>
        <taxon>Bacillota</taxon>
        <taxon>Bacilli</taxon>
        <taxon>Bacillales</taxon>
        <taxon>Caryophanaceae</taxon>
        <taxon>Jeotgalibacillus</taxon>
    </lineage>
</organism>
<protein>
    <recommendedName>
        <fullName evidence="3">DUF4139 domain-containing protein</fullName>
    </recommendedName>
</protein>
<name>A0ABV3Q4J3_9BACL</name>
<reference evidence="1 2" key="1">
    <citation type="journal article" date="1979" name="Int. J. Syst. Evol. Microbiol.">
        <title>Bacillus globisporus subsp. marinus subsp. nov.</title>
        <authorList>
            <person name="Liu H."/>
        </authorList>
    </citation>
    <scope>NUCLEOTIDE SEQUENCE [LARGE SCALE GENOMIC DNA]</scope>
    <source>
        <strain evidence="1 2">DSM 1297</strain>
    </source>
</reference>
<sequence length="421" mass="48405">MTFQSNESHREDLKLVVYEGNFALVTEKRKLPTDSSQWIRIQDLPQTIDLNSLILNEIAVEEWSIQRASGVSQLTILQALTGEIILFGAEGTPKERHRLIASVPDLVLKNIRTKEILLNPDGEVAILSIPPTVSNLHTFLFRVDENVWPNAFTMTYLTNELSWQAHYLVLLGKDKMKVNGFIEVKNNTGSSFINVSLQTMAGETKRIRQEEPTYIQQNKSMMLMDSSESIVTEEGEGELHLFTIPFRVDLHDQQSTVIPFIDSILPYRLYYVAIPGHEHPISTIAWKHDSDMPLAKGIMTFYYERNDQVLFAGEDRISYSPKNKEIESQFGRAVDIDSEYALIRRYKSGEDTIEEHEYRLRNGKDQEAEMVIIHPFYYKTWELIEASEDILYQSASELQLHTTLAPEQSKVVTFTVKVKKK</sequence>
<dbReference type="PANTHER" id="PTHR38075">
    <property type="entry name" value="DUF4139 DOMAIN-CONTAINING PROTEIN"/>
    <property type="match status" value="1"/>
</dbReference>
<gene>
    <name evidence="1" type="ORF">AB1471_07995</name>
</gene>
<dbReference type="Proteomes" id="UP001556040">
    <property type="component" value="Unassembled WGS sequence"/>
</dbReference>
<dbReference type="PANTHER" id="PTHR38075:SF1">
    <property type="entry name" value="DUF4139 DOMAIN-CONTAINING PROTEIN"/>
    <property type="match status" value="1"/>
</dbReference>
<dbReference type="EMBL" id="JBFMIA010000005">
    <property type="protein sequence ID" value="MEW9501743.1"/>
    <property type="molecule type" value="Genomic_DNA"/>
</dbReference>
<keyword evidence="2" id="KW-1185">Reference proteome</keyword>